<dbReference type="InterPro" id="IPR004268">
    <property type="entry name" value="MurJ"/>
</dbReference>
<evidence type="ECO:0000256" key="4">
    <source>
        <dbReference type="ARBA" id="ARBA00022960"/>
    </source>
</evidence>
<dbReference type="HAMAP" id="MF_02078">
    <property type="entry name" value="MurJ_MviN"/>
    <property type="match status" value="1"/>
</dbReference>
<feature type="transmembrane region" description="Helical" evidence="10">
    <location>
        <begin position="502"/>
        <end position="525"/>
    </location>
</feature>
<dbReference type="UniPathway" id="UPA00219"/>
<feature type="transmembrane region" description="Helical" evidence="10">
    <location>
        <begin position="464"/>
        <end position="490"/>
    </location>
</feature>
<evidence type="ECO:0000256" key="2">
    <source>
        <dbReference type="ARBA" id="ARBA00022475"/>
    </source>
</evidence>
<keyword evidence="5 10" id="KW-0573">Peptidoglycan synthesis</keyword>
<gene>
    <name evidence="10 12" type="primary">murJ</name>
    <name evidence="12" type="ORF">G3M56_000290</name>
</gene>
<evidence type="ECO:0000256" key="9">
    <source>
        <dbReference type="ARBA" id="ARBA00061532"/>
    </source>
</evidence>
<dbReference type="PIRSF" id="PIRSF002869">
    <property type="entry name" value="MviN"/>
    <property type="match status" value="1"/>
</dbReference>
<dbReference type="RefSeq" id="WP_164364875.1">
    <property type="nucleotide sequence ID" value="NZ_CP066776.1"/>
</dbReference>
<dbReference type="PANTHER" id="PTHR47019:SF1">
    <property type="entry name" value="LIPID II FLIPPASE MURJ"/>
    <property type="match status" value="1"/>
</dbReference>
<feature type="transmembrane region" description="Helical" evidence="10">
    <location>
        <begin position="377"/>
        <end position="398"/>
    </location>
</feature>
<comment type="similarity">
    <text evidence="9 10 11">Belongs to the MurJ/MviN family.</text>
</comment>
<feature type="transmembrane region" description="Helical" evidence="10">
    <location>
        <begin position="248"/>
        <end position="270"/>
    </location>
</feature>
<keyword evidence="4 10" id="KW-0133">Cell shape</keyword>
<proteinExistence type="inferred from homology"/>
<dbReference type="KEGG" id="soa:G3M56_000290"/>
<sequence>MSEAAAKPAAAKSGLRSTWVVSAAIMFSRVLGLAREMLLFALFETRWLSCFYLAFKIPNLLRDLFAEGALSQAFVTVFSKKMKDGGDKPAWVLAHKMLTLTSLFMGMVSLVGILAAPWIVDLFIGDGGAEVFDQEMRDLTVLMVRIMYPFIAIVSLAALVMGILNARGVFGIPALASSFFNLGSMATGFGIGYLMDPGFGKTALVGFSIGTVIGGLAQLGVQVPSLWKQGFRMKPDFAWRKDEGVRKILSLLGPAVIASSAVQVNVMINAGFAARSSEGAVALLQGAFRLMQLPLGLFGVAVAMVTLPALSRAAGDANHASGEFRGILSGGVRFVTMLTLPCAVGLALLAEPVISLLYERGKFDHEQVGQMASALRFYAIGLIFYSAIKVIQPAFYAIEKRFIPMIISFISIAINFVSNYLFVIVFNLPFQYLALSTGIVAALNCVQLYVIMARQAGGLETLKLLGSFAKLAVAAGVMSVIGWLGMTYLMDGFSGFPVWKKLITLMPTIALAALGYFGVCFALRVGELAELRAMIARKLAR</sequence>
<feature type="transmembrane region" description="Helical" evidence="10">
    <location>
        <begin position="98"/>
        <end position="119"/>
    </location>
</feature>
<dbReference type="GO" id="GO:0008360">
    <property type="term" value="P:regulation of cell shape"/>
    <property type="evidence" value="ECO:0007669"/>
    <property type="project" value="UniProtKB-UniRule"/>
</dbReference>
<keyword evidence="10 11" id="KW-0961">Cell wall biogenesis/degradation</keyword>
<evidence type="ECO:0000256" key="5">
    <source>
        <dbReference type="ARBA" id="ARBA00022984"/>
    </source>
</evidence>
<comment type="subcellular location">
    <subcellularLocation>
        <location evidence="1 10">Cell membrane</location>
        <topology evidence="1 10">Multi-pass membrane protein</topology>
    </subcellularLocation>
</comment>
<dbReference type="GO" id="GO:0005886">
    <property type="term" value="C:plasma membrane"/>
    <property type="evidence" value="ECO:0007669"/>
    <property type="project" value="UniProtKB-SubCell"/>
</dbReference>
<keyword evidence="7 10" id="KW-0472">Membrane</keyword>
<protein>
    <recommendedName>
        <fullName evidence="10">Probable lipid II flippase MurJ</fullName>
    </recommendedName>
</protein>
<evidence type="ECO:0000256" key="6">
    <source>
        <dbReference type="ARBA" id="ARBA00022989"/>
    </source>
</evidence>
<dbReference type="AlphaFoldDB" id="A0A6B3LBR1"/>
<comment type="pathway">
    <text evidence="10">Cell wall biogenesis; peptidoglycan biosynthesis.</text>
</comment>
<evidence type="ECO:0000313" key="12">
    <source>
        <dbReference type="EMBL" id="QQL45061.1"/>
    </source>
</evidence>
<keyword evidence="3 10" id="KW-0812">Transmembrane</keyword>
<name>A0A6B3LBR1_9BACT</name>
<feature type="transmembrane region" description="Helical" evidence="10">
    <location>
        <begin position="432"/>
        <end position="452"/>
    </location>
</feature>
<dbReference type="GO" id="GO:0009252">
    <property type="term" value="P:peptidoglycan biosynthetic process"/>
    <property type="evidence" value="ECO:0007669"/>
    <property type="project" value="UniProtKB-UniRule"/>
</dbReference>
<feature type="transmembrane region" description="Helical" evidence="10">
    <location>
        <begin position="290"/>
        <end position="310"/>
    </location>
</feature>
<dbReference type="Proteomes" id="UP000475117">
    <property type="component" value="Chromosome"/>
</dbReference>
<evidence type="ECO:0000256" key="10">
    <source>
        <dbReference type="HAMAP-Rule" id="MF_02078"/>
    </source>
</evidence>
<feature type="transmembrane region" description="Helical" evidence="10">
    <location>
        <begin position="207"/>
        <end position="227"/>
    </location>
</feature>
<accession>A0A6B3LBR1</accession>
<evidence type="ECO:0000313" key="13">
    <source>
        <dbReference type="Proteomes" id="UP000475117"/>
    </source>
</evidence>
<feature type="transmembrane region" description="Helical" evidence="10">
    <location>
        <begin position="331"/>
        <end position="357"/>
    </location>
</feature>
<comment type="function">
    <text evidence="8 10 11">Involved in peptidoglycan biosynthesis. Transports lipid-linked peptidoglycan precursors from the inner to the outer leaflet of the cytoplasmic membrane.</text>
</comment>
<dbReference type="PRINTS" id="PR01806">
    <property type="entry name" value="VIRFACTRMVIN"/>
</dbReference>
<feature type="transmembrane region" description="Helical" evidence="10">
    <location>
        <begin position="405"/>
        <end position="426"/>
    </location>
</feature>
<evidence type="ECO:0000256" key="11">
    <source>
        <dbReference type="PIRNR" id="PIRNR002869"/>
    </source>
</evidence>
<dbReference type="InterPro" id="IPR051050">
    <property type="entry name" value="Lipid_II_flippase_MurJ/MviN"/>
</dbReference>
<dbReference type="NCBIfam" id="TIGR01695">
    <property type="entry name" value="murJ_mviN"/>
    <property type="match status" value="1"/>
</dbReference>
<keyword evidence="13" id="KW-1185">Reference proteome</keyword>
<keyword evidence="6 10" id="KW-1133">Transmembrane helix</keyword>
<dbReference type="GO" id="GO:0071555">
    <property type="term" value="P:cell wall organization"/>
    <property type="evidence" value="ECO:0007669"/>
    <property type="project" value="UniProtKB-UniRule"/>
</dbReference>
<feature type="transmembrane region" description="Helical" evidence="10">
    <location>
        <begin position="139"/>
        <end position="160"/>
    </location>
</feature>
<evidence type="ECO:0000256" key="7">
    <source>
        <dbReference type="ARBA" id="ARBA00023136"/>
    </source>
</evidence>
<feature type="transmembrane region" description="Helical" evidence="10">
    <location>
        <begin position="172"/>
        <end position="195"/>
    </location>
</feature>
<dbReference type="GO" id="GO:0034204">
    <property type="term" value="P:lipid translocation"/>
    <property type="evidence" value="ECO:0007669"/>
    <property type="project" value="TreeGrafter"/>
</dbReference>
<evidence type="ECO:0000256" key="3">
    <source>
        <dbReference type="ARBA" id="ARBA00022692"/>
    </source>
</evidence>
<keyword evidence="10 11" id="KW-0813">Transport</keyword>
<dbReference type="GO" id="GO:0015648">
    <property type="term" value="F:lipid-linked peptidoglycan transporter activity"/>
    <property type="evidence" value="ECO:0007669"/>
    <property type="project" value="UniProtKB-UniRule"/>
</dbReference>
<dbReference type="EMBL" id="CP066776">
    <property type="protein sequence ID" value="QQL45061.1"/>
    <property type="molecule type" value="Genomic_DNA"/>
</dbReference>
<organism evidence="12 13">
    <name type="scientific">Sulfuriroseicoccus oceanibius</name>
    <dbReference type="NCBI Taxonomy" id="2707525"/>
    <lineage>
        <taxon>Bacteria</taxon>
        <taxon>Pseudomonadati</taxon>
        <taxon>Verrucomicrobiota</taxon>
        <taxon>Verrucomicrobiia</taxon>
        <taxon>Verrucomicrobiales</taxon>
        <taxon>Verrucomicrobiaceae</taxon>
        <taxon>Sulfuriroseicoccus</taxon>
    </lineage>
</organism>
<evidence type="ECO:0000256" key="8">
    <source>
        <dbReference type="ARBA" id="ARBA00060041"/>
    </source>
</evidence>
<keyword evidence="2 10" id="KW-1003">Cell membrane</keyword>
<reference evidence="12 13" key="1">
    <citation type="submission" date="2020-12" db="EMBL/GenBank/DDBJ databases">
        <title>Sulforoseuscoccus oceanibium gen. nov., sp. nov., a representative of the phylum Verrucomicrobia with special cytoplasmic membrane, and proposal of Sulforoseuscoccusaceae fam. nov.</title>
        <authorList>
            <person name="Xi F."/>
        </authorList>
    </citation>
    <scope>NUCLEOTIDE SEQUENCE [LARGE SCALE GENOMIC DNA]</scope>
    <source>
        <strain evidence="12 13">T37</strain>
    </source>
</reference>
<evidence type="ECO:0000256" key="1">
    <source>
        <dbReference type="ARBA" id="ARBA00004651"/>
    </source>
</evidence>
<dbReference type="Pfam" id="PF03023">
    <property type="entry name" value="MurJ"/>
    <property type="match status" value="1"/>
</dbReference>
<dbReference type="PANTHER" id="PTHR47019">
    <property type="entry name" value="LIPID II FLIPPASE MURJ"/>
    <property type="match status" value="1"/>
</dbReference>
<dbReference type="CDD" id="cd13123">
    <property type="entry name" value="MATE_MurJ_like"/>
    <property type="match status" value="1"/>
</dbReference>